<gene>
    <name evidence="2" type="ORF">rCG_55884</name>
</gene>
<reference evidence="3" key="1">
    <citation type="submission" date="2005-09" db="EMBL/GenBank/DDBJ databases">
        <authorList>
            <person name="Mural R.J."/>
            <person name="Li P.W."/>
            <person name="Adams M.D."/>
            <person name="Amanatides P.G."/>
            <person name="Baden-Tillson H."/>
            <person name="Barnstead M."/>
            <person name="Chin S.H."/>
            <person name="Dew I."/>
            <person name="Evans C.A."/>
            <person name="Ferriera S."/>
            <person name="Flanigan M."/>
            <person name="Fosler C."/>
            <person name="Glodek A."/>
            <person name="Gu Z."/>
            <person name="Holt R.A."/>
            <person name="Jennings D."/>
            <person name="Kraft C.L."/>
            <person name="Lu F."/>
            <person name="Nguyen T."/>
            <person name="Nusskern D.R."/>
            <person name="Pfannkoch C.M."/>
            <person name="Sitter C."/>
            <person name="Sutton G.G."/>
            <person name="Venter J.C."/>
            <person name="Wang Z."/>
            <person name="Woodage T."/>
            <person name="Zheng X.H."/>
            <person name="Zhong F."/>
        </authorList>
    </citation>
    <scope>NUCLEOTIDE SEQUENCE [LARGE SCALE GENOMIC DNA]</scope>
    <source>
        <strain>BN</strain>
        <strain evidence="3">Sprague-Dawley</strain>
    </source>
</reference>
<sequence length="60" mass="6737">MPSFSQPNPVQPLQESGEGRCSDRPMLPGLQEPCRWTDLFFKSCHCSPEEEPAHWSSACS</sequence>
<evidence type="ECO:0000313" key="3">
    <source>
        <dbReference type="Proteomes" id="UP000234681"/>
    </source>
</evidence>
<dbReference type="AlphaFoldDB" id="A6JLU0"/>
<name>A6JLU0_RAT</name>
<evidence type="ECO:0000313" key="2">
    <source>
        <dbReference type="EMBL" id="EDL78617.1"/>
    </source>
</evidence>
<feature type="region of interest" description="Disordered" evidence="1">
    <location>
        <begin position="1"/>
        <end position="25"/>
    </location>
</feature>
<organism evidence="2 3">
    <name type="scientific">Rattus norvegicus</name>
    <name type="common">Rat</name>
    <dbReference type="NCBI Taxonomy" id="10116"/>
    <lineage>
        <taxon>Eukaryota</taxon>
        <taxon>Metazoa</taxon>
        <taxon>Chordata</taxon>
        <taxon>Craniata</taxon>
        <taxon>Vertebrata</taxon>
        <taxon>Euteleostomi</taxon>
        <taxon>Mammalia</taxon>
        <taxon>Eutheria</taxon>
        <taxon>Euarchontoglires</taxon>
        <taxon>Glires</taxon>
        <taxon>Rodentia</taxon>
        <taxon>Myomorpha</taxon>
        <taxon>Muroidea</taxon>
        <taxon>Muridae</taxon>
        <taxon>Murinae</taxon>
        <taxon>Rattus</taxon>
    </lineage>
</organism>
<dbReference type="EMBL" id="CH473990">
    <property type="protein sequence ID" value="EDL78617.1"/>
    <property type="molecule type" value="Genomic_DNA"/>
</dbReference>
<protein>
    <submittedName>
        <fullName evidence="2">RCG55884</fullName>
    </submittedName>
</protein>
<accession>A6JLU0</accession>
<feature type="compositionally biased region" description="Polar residues" evidence="1">
    <location>
        <begin position="1"/>
        <end position="14"/>
    </location>
</feature>
<evidence type="ECO:0000256" key="1">
    <source>
        <dbReference type="SAM" id="MobiDB-lite"/>
    </source>
</evidence>
<proteinExistence type="predicted"/>
<dbReference type="Proteomes" id="UP000234681">
    <property type="component" value="Chromosome 17"/>
</dbReference>